<keyword evidence="4" id="KW-0804">Transcription</keyword>
<feature type="domain" description="RNA polymerase sigma-70 region 2" evidence="5">
    <location>
        <begin position="19"/>
        <end position="84"/>
    </location>
</feature>
<name>A0ABX8FD48_9BACI</name>
<evidence type="ECO:0000259" key="6">
    <source>
        <dbReference type="Pfam" id="PF08281"/>
    </source>
</evidence>
<dbReference type="InterPro" id="IPR007627">
    <property type="entry name" value="RNA_pol_sigma70_r2"/>
</dbReference>
<dbReference type="EMBL" id="CP071709">
    <property type="protein sequence ID" value="QVY62279.1"/>
    <property type="molecule type" value="Genomic_DNA"/>
</dbReference>
<evidence type="ECO:0000256" key="3">
    <source>
        <dbReference type="ARBA" id="ARBA00023082"/>
    </source>
</evidence>
<keyword evidence="3" id="KW-0731">Sigma factor</keyword>
<dbReference type="InterPro" id="IPR013324">
    <property type="entry name" value="RNA_pol_sigma_r3/r4-like"/>
</dbReference>
<dbReference type="InterPro" id="IPR013325">
    <property type="entry name" value="RNA_pol_sigma_r2"/>
</dbReference>
<proteinExistence type="inferred from homology"/>
<dbReference type="InterPro" id="IPR039425">
    <property type="entry name" value="RNA_pol_sigma-70-like"/>
</dbReference>
<evidence type="ECO:0000313" key="7">
    <source>
        <dbReference type="EMBL" id="QVY62279.1"/>
    </source>
</evidence>
<evidence type="ECO:0000259" key="5">
    <source>
        <dbReference type="Pfam" id="PF04542"/>
    </source>
</evidence>
<evidence type="ECO:0000256" key="1">
    <source>
        <dbReference type="ARBA" id="ARBA00010641"/>
    </source>
</evidence>
<dbReference type="Gene3D" id="1.10.10.10">
    <property type="entry name" value="Winged helix-like DNA-binding domain superfamily/Winged helix DNA-binding domain"/>
    <property type="match status" value="1"/>
</dbReference>
<dbReference type="Pfam" id="PF08281">
    <property type="entry name" value="Sigma70_r4_2"/>
    <property type="match status" value="1"/>
</dbReference>
<dbReference type="NCBIfam" id="TIGR02937">
    <property type="entry name" value="sigma70-ECF"/>
    <property type="match status" value="1"/>
</dbReference>
<dbReference type="PANTHER" id="PTHR43133">
    <property type="entry name" value="RNA POLYMERASE ECF-TYPE SIGMA FACTO"/>
    <property type="match status" value="1"/>
</dbReference>
<gene>
    <name evidence="7" type="ORF">J1899_04010</name>
</gene>
<reference evidence="7 8" key="1">
    <citation type="submission" date="2021-03" db="EMBL/GenBank/DDBJ databases">
        <title>The first data on the complete genome of the tetrodotoxin-producing bacterium.</title>
        <authorList>
            <person name="Melnikova D.I."/>
            <person name="Nijland R."/>
            <person name="Magarlamov T.Y."/>
        </authorList>
    </citation>
    <scope>NUCLEOTIDE SEQUENCE [LARGE SCALE GENOMIC DNA]</scope>
    <source>
        <strain evidence="7 8">1839</strain>
    </source>
</reference>
<keyword evidence="8" id="KW-1185">Reference proteome</keyword>
<dbReference type="SUPFAM" id="SSF88946">
    <property type="entry name" value="Sigma2 domain of RNA polymerase sigma factors"/>
    <property type="match status" value="1"/>
</dbReference>
<evidence type="ECO:0000256" key="2">
    <source>
        <dbReference type="ARBA" id="ARBA00023015"/>
    </source>
</evidence>
<feature type="domain" description="RNA polymerase sigma factor 70 region 4 type 2" evidence="6">
    <location>
        <begin position="119"/>
        <end position="170"/>
    </location>
</feature>
<dbReference type="RefSeq" id="WP_214477784.1">
    <property type="nucleotide sequence ID" value="NZ_CANKUS010000014.1"/>
</dbReference>
<keyword evidence="2" id="KW-0805">Transcription regulation</keyword>
<organism evidence="7 8">
    <name type="scientific">Cytobacillus gottheilii</name>
    <dbReference type="NCBI Taxonomy" id="859144"/>
    <lineage>
        <taxon>Bacteria</taxon>
        <taxon>Bacillati</taxon>
        <taxon>Bacillota</taxon>
        <taxon>Bacilli</taxon>
        <taxon>Bacillales</taxon>
        <taxon>Bacillaceae</taxon>
        <taxon>Cytobacillus</taxon>
    </lineage>
</organism>
<dbReference type="Proteomes" id="UP000679247">
    <property type="component" value="Chromosome"/>
</dbReference>
<accession>A0ABX8FD48</accession>
<evidence type="ECO:0000256" key="4">
    <source>
        <dbReference type="ARBA" id="ARBA00023163"/>
    </source>
</evidence>
<dbReference type="SUPFAM" id="SSF88659">
    <property type="entry name" value="Sigma3 and sigma4 domains of RNA polymerase sigma factors"/>
    <property type="match status" value="1"/>
</dbReference>
<dbReference type="InterPro" id="IPR014284">
    <property type="entry name" value="RNA_pol_sigma-70_dom"/>
</dbReference>
<dbReference type="PANTHER" id="PTHR43133:SF60">
    <property type="entry name" value="RNA POLYMERASE SIGMA FACTOR SIGV"/>
    <property type="match status" value="1"/>
</dbReference>
<evidence type="ECO:0000313" key="8">
    <source>
        <dbReference type="Proteomes" id="UP000679247"/>
    </source>
</evidence>
<comment type="similarity">
    <text evidence="1">Belongs to the sigma-70 factor family. ECF subfamily.</text>
</comment>
<protein>
    <submittedName>
        <fullName evidence="7">RNA polymerase sigma factor</fullName>
    </submittedName>
</protein>
<sequence>MMDLQLNQNTKQQQFEECIEEHGNALFHYIYSLVKHKQLAEDLYQDVLMAAFIALPSFQEQTKMKNWLFKIGINKCRDHWRKQKAQQRYWEEKAYMNDDYSLVNTILEDEIIQKDTNKEVKETLEDLPEIYKEPLLLFYYHNQTLVEISRSSNIPLSTVKTRIRRGKERLKPLVAGMQ</sequence>
<dbReference type="CDD" id="cd06171">
    <property type="entry name" value="Sigma70_r4"/>
    <property type="match status" value="1"/>
</dbReference>
<dbReference type="InterPro" id="IPR013249">
    <property type="entry name" value="RNA_pol_sigma70_r4_t2"/>
</dbReference>
<dbReference type="Gene3D" id="1.10.1740.10">
    <property type="match status" value="1"/>
</dbReference>
<dbReference type="Pfam" id="PF04542">
    <property type="entry name" value="Sigma70_r2"/>
    <property type="match status" value="1"/>
</dbReference>
<dbReference type="InterPro" id="IPR036388">
    <property type="entry name" value="WH-like_DNA-bd_sf"/>
</dbReference>